<accession>A0A4R6BWF3</accession>
<dbReference type="EMBL" id="SCWB01000002">
    <property type="protein sequence ID" value="TDM12757.1"/>
    <property type="molecule type" value="Genomic_DNA"/>
</dbReference>
<evidence type="ECO:0000256" key="10">
    <source>
        <dbReference type="SAM" id="Phobius"/>
    </source>
</evidence>
<evidence type="ECO:0000259" key="11">
    <source>
        <dbReference type="Pfam" id="PF00361"/>
    </source>
</evidence>
<keyword evidence="5 9" id="KW-0812">Transmembrane</keyword>
<feature type="transmembrane region" description="Helical" evidence="10">
    <location>
        <begin position="6"/>
        <end position="24"/>
    </location>
</feature>
<feature type="transmembrane region" description="Helical" evidence="10">
    <location>
        <begin position="356"/>
        <end position="378"/>
    </location>
</feature>
<evidence type="ECO:0000256" key="9">
    <source>
        <dbReference type="RuleBase" id="RU000320"/>
    </source>
</evidence>
<feature type="transmembrane region" description="Helical" evidence="10">
    <location>
        <begin position="269"/>
        <end position="288"/>
    </location>
</feature>
<evidence type="ECO:0000256" key="4">
    <source>
        <dbReference type="ARBA" id="ARBA00022475"/>
    </source>
</evidence>
<reference evidence="12 13" key="1">
    <citation type="submission" date="2019-01" db="EMBL/GenBank/DDBJ databases">
        <title>Draft genome sequences of the type strains of six Macrococcus species.</title>
        <authorList>
            <person name="Mazhar S."/>
            <person name="Altermann E."/>
            <person name="Hill C."/>
            <person name="Mcauliffe O."/>
        </authorList>
    </citation>
    <scope>NUCLEOTIDE SEQUENCE [LARGE SCALE GENOMIC DNA]</scope>
    <source>
        <strain evidence="12 13">CCM4815</strain>
    </source>
</reference>
<dbReference type="GO" id="GO:0015297">
    <property type="term" value="F:antiporter activity"/>
    <property type="evidence" value="ECO:0007669"/>
    <property type="project" value="UniProtKB-KW"/>
</dbReference>
<dbReference type="PRINTS" id="PR01437">
    <property type="entry name" value="NUOXDRDTASE4"/>
</dbReference>
<keyword evidence="4" id="KW-1003">Cell membrane</keyword>
<evidence type="ECO:0000256" key="5">
    <source>
        <dbReference type="ARBA" id="ARBA00022692"/>
    </source>
</evidence>
<evidence type="ECO:0000256" key="8">
    <source>
        <dbReference type="ARBA" id="ARBA00023136"/>
    </source>
</evidence>
<dbReference type="InterPro" id="IPR050586">
    <property type="entry name" value="CPA3_Na-H_Antiporter_D"/>
</dbReference>
<keyword evidence="3" id="KW-0813">Transport</keyword>
<organism evidence="12 13">
    <name type="scientific">Macrococcus lamae</name>
    <dbReference type="NCBI Taxonomy" id="198484"/>
    <lineage>
        <taxon>Bacteria</taxon>
        <taxon>Bacillati</taxon>
        <taxon>Bacillota</taxon>
        <taxon>Bacilli</taxon>
        <taxon>Bacillales</taxon>
        <taxon>Staphylococcaceae</taxon>
        <taxon>Macrococcus</taxon>
    </lineage>
</organism>
<dbReference type="InterPro" id="IPR001750">
    <property type="entry name" value="ND/Mrp_TM"/>
</dbReference>
<keyword evidence="3" id="KW-0050">Antiport</keyword>
<feature type="transmembrane region" description="Helical" evidence="10">
    <location>
        <begin position="295"/>
        <end position="312"/>
    </location>
</feature>
<comment type="subcellular location">
    <subcellularLocation>
        <location evidence="1">Cell membrane</location>
        <topology evidence="1">Multi-pass membrane protein</topology>
    </subcellularLocation>
    <subcellularLocation>
        <location evidence="9">Membrane</location>
        <topology evidence="9">Multi-pass membrane protein</topology>
    </subcellularLocation>
</comment>
<feature type="transmembrane region" description="Helical" evidence="10">
    <location>
        <begin position="106"/>
        <end position="122"/>
    </location>
</feature>
<evidence type="ECO:0000313" key="13">
    <source>
        <dbReference type="Proteomes" id="UP000294802"/>
    </source>
</evidence>
<evidence type="ECO:0000256" key="1">
    <source>
        <dbReference type="ARBA" id="ARBA00004651"/>
    </source>
</evidence>
<feature type="transmembrane region" description="Helical" evidence="10">
    <location>
        <begin position="31"/>
        <end position="51"/>
    </location>
</feature>
<dbReference type="GO" id="GO:0005886">
    <property type="term" value="C:plasma membrane"/>
    <property type="evidence" value="ECO:0007669"/>
    <property type="project" value="UniProtKB-SubCell"/>
</dbReference>
<dbReference type="OrthoDB" id="9811718at2"/>
<feature type="transmembrane region" description="Helical" evidence="10">
    <location>
        <begin position="398"/>
        <end position="422"/>
    </location>
</feature>
<dbReference type="InterPro" id="IPR003918">
    <property type="entry name" value="NADH_UbQ_OxRdtase"/>
</dbReference>
<keyword evidence="6 10" id="KW-1133">Transmembrane helix</keyword>
<dbReference type="PANTHER" id="PTHR42703">
    <property type="entry name" value="NADH DEHYDROGENASE"/>
    <property type="match status" value="1"/>
</dbReference>
<dbReference type="PANTHER" id="PTHR42703:SF1">
    <property type="entry name" value="NA(+)_H(+) ANTIPORTER SUBUNIT D1"/>
    <property type="match status" value="1"/>
</dbReference>
<keyword evidence="8 10" id="KW-0472">Membrane</keyword>
<gene>
    <name evidence="12" type="ORF">ERX29_01775</name>
</gene>
<feature type="transmembrane region" description="Helical" evidence="10">
    <location>
        <begin position="236"/>
        <end position="263"/>
    </location>
</feature>
<feature type="transmembrane region" description="Helical" evidence="10">
    <location>
        <begin position="128"/>
        <end position="146"/>
    </location>
</feature>
<dbReference type="GO" id="GO:0008137">
    <property type="term" value="F:NADH dehydrogenase (ubiquinone) activity"/>
    <property type="evidence" value="ECO:0007669"/>
    <property type="project" value="InterPro"/>
</dbReference>
<feature type="transmembrane region" description="Helical" evidence="10">
    <location>
        <begin position="71"/>
        <end position="94"/>
    </location>
</feature>
<keyword evidence="13" id="KW-1185">Reference proteome</keyword>
<evidence type="ECO:0000256" key="7">
    <source>
        <dbReference type="ARBA" id="ARBA00023065"/>
    </source>
</evidence>
<feature type="transmembrane region" description="Helical" evidence="10">
    <location>
        <begin position="324"/>
        <end position="344"/>
    </location>
</feature>
<comment type="similarity">
    <text evidence="2">Belongs to the CPA3 antiporters (TC 2.A.63) subunit D family.</text>
</comment>
<evidence type="ECO:0000256" key="3">
    <source>
        <dbReference type="ARBA" id="ARBA00022449"/>
    </source>
</evidence>
<comment type="caution">
    <text evidence="12">The sequence shown here is derived from an EMBL/GenBank/DDBJ whole genome shotgun (WGS) entry which is preliminary data.</text>
</comment>
<feature type="transmembrane region" description="Helical" evidence="10">
    <location>
        <begin position="443"/>
        <end position="464"/>
    </location>
</feature>
<dbReference type="GO" id="GO:0042773">
    <property type="term" value="P:ATP synthesis coupled electron transport"/>
    <property type="evidence" value="ECO:0007669"/>
    <property type="project" value="InterPro"/>
</dbReference>
<keyword evidence="7" id="KW-0406">Ion transport</keyword>
<name>A0A4R6BWF3_9STAP</name>
<feature type="transmembrane region" description="Helical" evidence="10">
    <location>
        <begin position="158"/>
        <end position="180"/>
    </location>
</feature>
<evidence type="ECO:0000313" key="12">
    <source>
        <dbReference type="EMBL" id="TDM12757.1"/>
    </source>
</evidence>
<dbReference type="Proteomes" id="UP000294802">
    <property type="component" value="Unassembled WGS sequence"/>
</dbReference>
<dbReference type="Pfam" id="PF00361">
    <property type="entry name" value="Proton_antipo_M"/>
    <property type="match status" value="1"/>
</dbReference>
<protein>
    <submittedName>
        <fullName evidence="12">Cation:proton antiporter</fullName>
    </submittedName>
</protein>
<evidence type="ECO:0000256" key="2">
    <source>
        <dbReference type="ARBA" id="ARBA00005346"/>
    </source>
</evidence>
<dbReference type="AlphaFoldDB" id="A0A4R6BWF3"/>
<evidence type="ECO:0000256" key="6">
    <source>
        <dbReference type="ARBA" id="ARBA00022989"/>
    </source>
</evidence>
<sequence>MMMNNLLLIPLIVPLLTGIILFIYPHYQRLITIIVLTISSILSLYLTYYSAVNGTLVINFGGWKPPYGIQFAGDVLSLSLSSISLLVTALVLLYGYHRPLQENVKLPFILFLLVGVNGSFLTSDIFNLFVQFEVMLLASFVLLAIGNRTVQLKASIPYVVINIVGSWVFLIAIGLTYRTYGTLNFAQLSERVASVGMTDYAIIIALLYLLVFSLKSALLLFMWLPKSYAVLSTENSAIFSALLTKVGVYALLRIFTVIFSVHSAVTHQLILYMSIITMIIGCIGVLAYRDIKYMICYQIILSIGIIIFGLATDSDTGLSGAVLYLLNDMLIKALLFLVAGTIIHQLHVKKIKENKGLIKSFPVLGILFFIVTLTIGGVPPFGGFPGKLMIVQAGLMSGLYISTMIMIVTSIISLYTLLRMFIKVFLGEPSADKAVDKIHTHQYVAMISLLILSLCISFFANPLIELVQTIDNDIYTDTMMSGGKK</sequence>
<feature type="domain" description="NADH:quinone oxidoreductase/Mrp antiporter transmembrane" evidence="11">
    <location>
        <begin position="123"/>
        <end position="413"/>
    </location>
</feature>
<proteinExistence type="inferred from homology"/>
<feature type="transmembrane region" description="Helical" evidence="10">
    <location>
        <begin position="200"/>
        <end position="224"/>
    </location>
</feature>